<dbReference type="Pfam" id="PF01839">
    <property type="entry name" value="FG-GAP"/>
    <property type="match status" value="2"/>
</dbReference>
<keyword evidence="7 13" id="KW-1133">Transmembrane helix</keyword>
<keyword evidence="10 13" id="KW-0675">Receptor</keyword>
<evidence type="ECO:0000256" key="11">
    <source>
        <dbReference type="ARBA" id="ARBA00023180"/>
    </source>
</evidence>
<protein>
    <submittedName>
        <fullName evidence="18">Integrin alpha-4</fullName>
    </submittedName>
</protein>
<feature type="repeat" description="FG-GAP" evidence="12">
    <location>
        <begin position="351"/>
        <end position="408"/>
    </location>
</feature>
<dbReference type="Gene3D" id="2.60.40.1530">
    <property type="entry name" value="ntegrin, alpha v. Chain A, domain 4"/>
    <property type="match status" value="1"/>
</dbReference>
<evidence type="ECO:0000259" key="14">
    <source>
        <dbReference type="Pfam" id="PF08441"/>
    </source>
</evidence>
<dbReference type="InterPro" id="IPR000413">
    <property type="entry name" value="Integrin_alpha"/>
</dbReference>
<evidence type="ECO:0000313" key="17">
    <source>
        <dbReference type="Proteomes" id="UP000515159"/>
    </source>
</evidence>
<evidence type="ECO:0000256" key="10">
    <source>
        <dbReference type="ARBA" id="ARBA00023170"/>
    </source>
</evidence>
<comment type="similarity">
    <text evidence="2 13">Belongs to the integrin alpha chain family.</text>
</comment>
<dbReference type="SUPFAM" id="SSF69179">
    <property type="entry name" value="Integrin domains"/>
    <property type="match status" value="3"/>
</dbReference>
<keyword evidence="5" id="KW-0677">Repeat</keyword>
<keyword evidence="17" id="KW-1185">Reference proteome</keyword>
<dbReference type="FunCoup" id="A0A6P8RF48">
    <property type="interactions" value="1041"/>
</dbReference>
<keyword evidence="3 13" id="KW-0812">Transmembrane</keyword>
<feature type="repeat" description="FG-GAP" evidence="12">
    <location>
        <begin position="35"/>
        <end position="97"/>
    </location>
</feature>
<dbReference type="PANTHER" id="PTHR23220">
    <property type="entry name" value="INTEGRIN ALPHA"/>
    <property type="match status" value="1"/>
</dbReference>
<feature type="repeat" description="FG-GAP" evidence="12">
    <location>
        <begin position="183"/>
        <end position="234"/>
    </location>
</feature>
<feature type="transmembrane region" description="Helical" evidence="13">
    <location>
        <begin position="975"/>
        <end position="995"/>
    </location>
</feature>
<evidence type="ECO:0000313" key="18">
    <source>
        <dbReference type="RefSeq" id="XP_033799841.1"/>
    </source>
</evidence>
<dbReference type="InterPro" id="IPR013517">
    <property type="entry name" value="FG-GAP"/>
</dbReference>
<dbReference type="GO" id="GO:0009897">
    <property type="term" value="C:external side of plasma membrane"/>
    <property type="evidence" value="ECO:0007669"/>
    <property type="project" value="TreeGrafter"/>
</dbReference>
<dbReference type="Pfam" id="PF08441">
    <property type="entry name" value="Integrin_A_Ig_1"/>
    <property type="match status" value="1"/>
</dbReference>
<proteinExistence type="inferred from homology"/>
<dbReference type="CTD" id="3676"/>
<dbReference type="InterPro" id="IPR032695">
    <property type="entry name" value="Integrin_dom_sf"/>
</dbReference>
<evidence type="ECO:0000256" key="9">
    <source>
        <dbReference type="ARBA" id="ARBA00023136"/>
    </source>
</evidence>
<evidence type="ECO:0000256" key="4">
    <source>
        <dbReference type="ARBA" id="ARBA00022729"/>
    </source>
</evidence>
<dbReference type="InterPro" id="IPR048286">
    <property type="entry name" value="Integrin_alpha_Ig-like_3"/>
</dbReference>
<dbReference type="InterPro" id="IPR013519">
    <property type="entry name" value="Int_alpha_beta-p"/>
</dbReference>
<keyword evidence="9 13" id="KW-0472">Membrane</keyword>
<evidence type="ECO:0000256" key="7">
    <source>
        <dbReference type="ARBA" id="ARBA00022989"/>
    </source>
</evidence>
<keyword evidence="11" id="KW-0325">Glycoprotein</keyword>
<dbReference type="RefSeq" id="XP_033799841.1">
    <property type="nucleotide sequence ID" value="XM_033943950.1"/>
</dbReference>
<dbReference type="Gene3D" id="1.20.5.930">
    <property type="entry name" value="Bicelle-embedded integrin alpha(iib) transmembrane segment"/>
    <property type="match status" value="1"/>
</dbReference>
<dbReference type="PRINTS" id="PR01185">
    <property type="entry name" value="INTEGRINA"/>
</dbReference>
<keyword evidence="4" id="KW-0732">Signal</keyword>
<dbReference type="GO" id="GO:0033627">
    <property type="term" value="P:cell adhesion mediated by integrin"/>
    <property type="evidence" value="ECO:0007669"/>
    <property type="project" value="TreeGrafter"/>
</dbReference>
<comment type="subcellular location">
    <subcellularLocation>
        <location evidence="1 13">Membrane</location>
        <topology evidence="1 13">Single-pass type I membrane protein</topology>
    </subcellularLocation>
</comment>
<dbReference type="PROSITE" id="PS51470">
    <property type="entry name" value="FG_GAP"/>
    <property type="match status" value="5"/>
</dbReference>
<dbReference type="GO" id="GO:0098609">
    <property type="term" value="P:cell-cell adhesion"/>
    <property type="evidence" value="ECO:0007669"/>
    <property type="project" value="TreeGrafter"/>
</dbReference>
<dbReference type="GO" id="GO:0007229">
    <property type="term" value="P:integrin-mediated signaling pathway"/>
    <property type="evidence" value="ECO:0007669"/>
    <property type="project" value="UniProtKB-KW"/>
</dbReference>
<dbReference type="GO" id="GO:0005178">
    <property type="term" value="F:integrin binding"/>
    <property type="evidence" value="ECO:0007669"/>
    <property type="project" value="TreeGrafter"/>
</dbReference>
<dbReference type="GeneID" id="117360274"/>
<gene>
    <name evidence="18" type="primary">ITGA4</name>
</gene>
<accession>A0A6P8RF48</accession>
<dbReference type="PANTHER" id="PTHR23220:SF78">
    <property type="entry name" value="INTEGRIN ALPHA-4"/>
    <property type="match status" value="1"/>
</dbReference>
<dbReference type="GO" id="GO:0008305">
    <property type="term" value="C:integrin complex"/>
    <property type="evidence" value="ECO:0007669"/>
    <property type="project" value="InterPro"/>
</dbReference>
<dbReference type="InterPro" id="IPR028994">
    <property type="entry name" value="Integrin_alpha_N"/>
</dbReference>
<dbReference type="PROSITE" id="PS00242">
    <property type="entry name" value="INTEGRIN_ALPHA"/>
    <property type="match status" value="1"/>
</dbReference>
<evidence type="ECO:0000259" key="15">
    <source>
        <dbReference type="Pfam" id="PF20805"/>
    </source>
</evidence>
<reference evidence="18" key="1">
    <citation type="submission" date="2025-08" db="UniProtKB">
        <authorList>
            <consortium name="RefSeq"/>
        </authorList>
    </citation>
    <scope>IDENTIFICATION</scope>
</reference>
<dbReference type="InterPro" id="IPR018184">
    <property type="entry name" value="Integrin_alpha_C_CS"/>
</dbReference>
<feature type="domain" description="Integrin alpha second immunoglobulin-like" evidence="15">
    <location>
        <begin position="619"/>
        <end position="755"/>
    </location>
</feature>
<organism evidence="17 18">
    <name type="scientific">Geotrypetes seraphini</name>
    <name type="common">Gaboon caecilian</name>
    <name type="synonym">Caecilia seraphini</name>
    <dbReference type="NCBI Taxonomy" id="260995"/>
    <lineage>
        <taxon>Eukaryota</taxon>
        <taxon>Metazoa</taxon>
        <taxon>Chordata</taxon>
        <taxon>Craniata</taxon>
        <taxon>Vertebrata</taxon>
        <taxon>Euteleostomi</taxon>
        <taxon>Amphibia</taxon>
        <taxon>Gymnophiona</taxon>
        <taxon>Geotrypetes</taxon>
    </lineage>
</organism>
<evidence type="ECO:0000256" key="5">
    <source>
        <dbReference type="ARBA" id="ARBA00022737"/>
    </source>
</evidence>
<name>A0A6P8RF48_GEOSA</name>
<keyword evidence="8 13" id="KW-0401">Integrin</keyword>
<evidence type="ECO:0000256" key="2">
    <source>
        <dbReference type="ARBA" id="ARBA00008054"/>
    </source>
</evidence>
<dbReference type="InterPro" id="IPR048285">
    <property type="entry name" value="Integrin_alpha_Ig-like_2"/>
</dbReference>
<dbReference type="InParanoid" id="A0A6P8RF48"/>
<evidence type="ECO:0000256" key="3">
    <source>
        <dbReference type="ARBA" id="ARBA00022692"/>
    </source>
</evidence>
<dbReference type="KEGG" id="gsh:117360274"/>
<feature type="repeat" description="FG-GAP" evidence="12">
    <location>
        <begin position="289"/>
        <end position="348"/>
    </location>
</feature>
<feature type="repeat" description="FG-GAP" evidence="12">
    <location>
        <begin position="412"/>
        <end position="474"/>
    </location>
</feature>
<feature type="domain" description="Integrin alpha third immunoglobulin-like" evidence="16">
    <location>
        <begin position="774"/>
        <end position="947"/>
    </location>
</feature>
<dbReference type="Gene3D" id="2.130.10.130">
    <property type="entry name" value="Integrin alpha, N-terminal"/>
    <property type="match status" value="1"/>
</dbReference>
<dbReference type="OrthoDB" id="5317514at2759"/>
<dbReference type="Gene3D" id="2.60.40.1510">
    <property type="entry name" value="ntegrin, alpha v. Chain A, domain 3"/>
    <property type="match status" value="1"/>
</dbReference>
<dbReference type="SMART" id="SM00191">
    <property type="entry name" value="Int_alpha"/>
    <property type="match status" value="5"/>
</dbReference>
<evidence type="ECO:0000256" key="6">
    <source>
        <dbReference type="ARBA" id="ARBA00022889"/>
    </source>
</evidence>
<dbReference type="Pfam" id="PF20806">
    <property type="entry name" value="Integrin_A_Ig_3"/>
    <property type="match status" value="1"/>
</dbReference>
<evidence type="ECO:0000256" key="13">
    <source>
        <dbReference type="RuleBase" id="RU003762"/>
    </source>
</evidence>
<evidence type="ECO:0000256" key="1">
    <source>
        <dbReference type="ARBA" id="ARBA00004479"/>
    </source>
</evidence>
<dbReference type="SUPFAM" id="SSF69318">
    <property type="entry name" value="Integrin alpha N-terminal domain"/>
    <property type="match status" value="1"/>
</dbReference>
<dbReference type="Pfam" id="PF20805">
    <property type="entry name" value="Integrin_A_Ig_2"/>
    <property type="match status" value="1"/>
</dbReference>
<feature type="domain" description="Integrin alpha first immunoglubulin-like" evidence="14">
    <location>
        <begin position="459"/>
        <end position="616"/>
    </location>
</feature>
<dbReference type="GO" id="GO:0007160">
    <property type="term" value="P:cell-matrix adhesion"/>
    <property type="evidence" value="ECO:0007669"/>
    <property type="project" value="TreeGrafter"/>
</dbReference>
<evidence type="ECO:0000259" key="16">
    <source>
        <dbReference type="Pfam" id="PF20806"/>
    </source>
</evidence>
<dbReference type="Pfam" id="PF00357">
    <property type="entry name" value="Integrin_alpha"/>
    <property type="match status" value="1"/>
</dbReference>
<sequence>MDKEKLRKVLRRGNIWSVVLLCGLIRSAEFYNIDIRSPLIFKGFNGSLFGYSVLLHSHGDHRWLVVGAPKSNWPANESVVTPGAIFKCRIGDNPNGTCDQLQLGSPTGEYCGKTCIEERDNEWMGVSLSRPPKEDGSILACGHRWKNVFYMKKEHKFPFGVCYRIPPDFRTEMSQRLCPCYKDHLRKFGESHGSCQAGISSFQTEDLIIMGAPGSYYWTGSVFVLNTTEHTYKTYQDDNNSVKFGSYLGYSVGAGHFLNPSSSEVIGGAPQQEQTGRAYIFTIDSSQLSILFEAKGKKLGSYFGAAVCAVDLNADGLSDLLVGAPMHSTIREEGRVFVYINMGSATMKELELELSGSDSYAARFGEAIANLGDIDNDGFEDVAIGAPQEDNLQGAIYIYNGRATGITTSFTQRIEGHRISNTLSMFGQSISSSIDTDGNGYPDVAVGAFLSDSAVVLRTRAVVIVEASLKHPNSVNRTKLECIENGQPAVCMNVSLCFMYKGQEVPGHIVLHYNVTIDTHRKAGSPARFYFSSNGTSDVTSGNIEIYKSRVNCKTHTAFMRKDIRDILTPILIEAAYHLGDHVVKKRSTEELPPLQPILQQGEGKDNVIKSKIAFARFCAQEDCSADLQVSGQVVFPRPHENKTYMAVGSMKMLMLNISLFNGGDDAYQSELHILLPRGLYFIKVLEQEAKQIACEVSEDEKTQMMRLDCSVGHLYISSLSKVSYSFLLDASSLSKADDDLNITINATCENEGNDILGNSFAHFTVPLRYEVQLNVHGSVSPSSFIYGSSDEHPQATCMSEKINFTFYVINVGSSAAPTSNLEIMLPNSFAPSDVKLFNLLDIKTSTGECYFKNYTKDCTLPENHRSLLQDLFIFFSKPGRRRLYCMKEDSLCLQIHCSFGNMERGKEENVQISLEVNLANLEMDDAFILQFETRATVSSDKHPKVIQLYKDLSTNVILEGLHSQKPKLKVIRTIIVISFLVGFILFLLLVYGLWKVGFFKRPYKPLAANPNKRESWSYVNSSKDED</sequence>
<evidence type="ECO:0000256" key="12">
    <source>
        <dbReference type="PROSITE-ProRule" id="PRU00803"/>
    </source>
</evidence>
<dbReference type="Gene3D" id="2.60.40.1460">
    <property type="entry name" value="Integrin domains. Chain A, domain 2"/>
    <property type="match status" value="1"/>
</dbReference>
<dbReference type="Proteomes" id="UP000515159">
    <property type="component" value="Chromosome 5"/>
</dbReference>
<evidence type="ECO:0000256" key="8">
    <source>
        <dbReference type="ARBA" id="ARBA00023037"/>
    </source>
</evidence>
<dbReference type="AlphaFoldDB" id="A0A6P8RF48"/>
<dbReference type="InterPro" id="IPR013649">
    <property type="entry name" value="Integrin_alpha_Ig-like_1"/>
</dbReference>
<keyword evidence="6 13" id="KW-0130">Cell adhesion</keyword>